<evidence type="ECO:0000256" key="2">
    <source>
        <dbReference type="SAM" id="Phobius"/>
    </source>
</evidence>
<protein>
    <recommendedName>
        <fullName evidence="3">LRAT domain-containing protein</fullName>
    </recommendedName>
</protein>
<evidence type="ECO:0000313" key="4">
    <source>
        <dbReference type="EMBL" id="RYC05750.1"/>
    </source>
</evidence>
<dbReference type="InterPro" id="IPR007053">
    <property type="entry name" value="LRAT_dom"/>
</dbReference>
<dbReference type="RefSeq" id="WP_129428241.1">
    <property type="nucleotide sequence ID" value="NZ_SDWV01000021.1"/>
</dbReference>
<evidence type="ECO:0000259" key="3">
    <source>
        <dbReference type="PROSITE" id="PS51934"/>
    </source>
</evidence>
<dbReference type="PANTHER" id="PTHR46137">
    <property type="entry name" value="OS05G0310600 PROTEIN"/>
    <property type="match status" value="1"/>
</dbReference>
<reference evidence="4 5" key="1">
    <citation type="submission" date="2019-01" db="EMBL/GenBank/DDBJ databases">
        <title>Novel species of Nocardioides.</title>
        <authorList>
            <person name="Liu Q."/>
            <person name="X Y.-H."/>
        </authorList>
    </citation>
    <scope>NUCLEOTIDE SEQUENCE [LARGE SCALE GENOMIC DNA]</scope>
    <source>
        <strain evidence="4 5">HLT2-9</strain>
    </source>
</reference>
<feature type="transmembrane region" description="Helical" evidence="2">
    <location>
        <begin position="211"/>
        <end position="236"/>
    </location>
</feature>
<dbReference type="AlphaFoldDB" id="A0A4Q2SNJ1"/>
<feature type="transmembrane region" description="Helical" evidence="2">
    <location>
        <begin position="256"/>
        <end position="281"/>
    </location>
</feature>
<keyword evidence="2" id="KW-1133">Transmembrane helix</keyword>
<feature type="domain" description="LRAT" evidence="3">
    <location>
        <begin position="15"/>
        <end position="115"/>
    </location>
</feature>
<dbReference type="Proteomes" id="UP000291101">
    <property type="component" value="Unassembled WGS sequence"/>
</dbReference>
<proteinExistence type="predicted"/>
<dbReference type="PROSITE" id="PS51934">
    <property type="entry name" value="LRAT"/>
    <property type="match status" value="1"/>
</dbReference>
<dbReference type="PANTHER" id="PTHR46137:SF1">
    <property type="entry name" value="LRAT DOMAIN-CONTAINING PROTEIN"/>
    <property type="match status" value="1"/>
</dbReference>
<dbReference type="EMBL" id="SDWV01000021">
    <property type="protein sequence ID" value="RYC05750.1"/>
    <property type="molecule type" value="Genomic_DNA"/>
</dbReference>
<name>A0A4Q2SNJ1_9ACTN</name>
<comment type="caution">
    <text evidence="4">The sequence shown here is derived from an EMBL/GenBank/DDBJ whole genome shotgun (WGS) entry which is preliminary data.</text>
</comment>
<organism evidence="4 5">
    <name type="scientific">Nocardioides zhouii</name>
    <dbReference type="NCBI Taxonomy" id="1168729"/>
    <lineage>
        <taxon>Bacteria</taxon>
        <taxon>Bacillati</taxon>
        <taxon>Actinomycetota</taxon>
        <taxon>Actinomycetes</taxon>
        <taxon>Propionibacteriales</taxon>
        <taxon>Nocardioidaceae</taxon>
        <taxon>Nocardioides</taxon>
    </lineage>
</organism>
<keyword evidence="2" id="KW-0812">Transmembrane</keyword>
<gene>
    <name evidence="4" type="ORF">EUA94_17780</name>
</gene>
<keyword evidence="5" id="KW-1185">Reference proteome</keyword>
<dbReference type="Gene3D" id="3.90.1720.10">
    <property type="entry name" value="endopeptidase domain like (from Nostoc punctiforme)"/>
    <property type="match status" value="1"/>
</dbReference>
<evidence type="ECO:0000313" key="5">
    <source>
        <dbReference type="Proteomes" id="UP000291101"/>
    </source>
</evidence>
<feature type="region of interest" description="Disordered" evidence="1">
    <location>
        <begin position="292"/>
        <end position="315"/>
    </location>
</feature>
<accession>A0A4Q2SNJ1</accession>
<keyword evidence="2" id="KW-0472">Membrane</keyword>
<sequence length="315" mass="31379">MSDRFEVDTVTRADHIYVSRGAYTHHGIDAGDGTVIHFSGERGAAKINAGIERSPMADFLKDGELKIRRYGRRDNPDTTIARAESRIGEKDYHLIVNNCEHFATWCCTGIRSSDQVRGAGSLTAHGAIAGTTVAATTGVVGAMGAVSGLSGAGIMSGLATAGGAVGGGAAIGPAMIGLGPAIVSVGITQVALRDNENLPQDERNARRDGRAASIVGAGASTMGGVAAVSVAGTAGLSAAGITSGLASIGALVGGGMAAGTVAVVAAPAVVAAGLGAGVFLVSRRLRRPVDAHEVGTIPAPPSDLYADSPVDEDAE</sequence>
<dbReference type="OrthoDB" id="9812095at2"/>
<evidence type="ECO:0000256" key="1">
    <source>
        <dbReference type="SAM" id="MobiDB-lite"/>
    </source>
</evidence>
<dbReference type="Pfam" id="PF04970">
    <property type="entry name" value="LRAT"/>
    <property type="match status" value="1"/>
</dbReference>